<evidence type="ECO:0000313" key="4">
    <source>
        <dbReference type="Proteomes" id="UP001303760"/>
    </source>
</evidence>
<name>A0AAN7C1N7_9PEZI</name>
<accession>A0AAN7C1N7</accession>
<dbReference type="Pfam" id="PF07993">
    <property type="entry name" value="NAD_binding_4"/>
    <property type="match status" value="1"/>
</dbReference>
<dbReference type="SUPFAM" id="SSF51735">
    <property type="entry name" value="NAD(P)-binding Rossmann-fold domains"/>
    <property type="match status" value="1"/>
</dbReference>
<dbReference type="PANTHER" id="PTHR32487:SF0">
    <property type="entry name" value="3-OXO-DELTA(4,5)-STEROID 5-BETA-REDUCTASE"/>
    <property type="match status" value="1"/>
</dbReference>
<dbReference type="EMBL" id="MU860520">
    <property type="protein sequence ID" value="KAK4233580.1"/>
    <property type="molecule type" value="Genomic_DNA"/>
</dbReference>
<sequence length="416" mass="46521">MASAIVTGATGILGREIVRRLSNNPQKWKKIHAFSRSQKEQHPTSVEHSFLDLAGSAEDMARALRGIEAEYVFFAAYLQKDSDQANWEVNGDMLQNFLSGLGQSGAVKTIKRIILVTGAKRYGVHLGQPKNPMLESDPRLVGAPWPPNFYYRQEDILQSFCAQHPHIQWVVTYPSEVIGFAKGNYMNLATALGLYAVVSKELGNKELPFPGSEAFYTGFGVFTSSRLHAEFCEWAALEPRAGNEAFNVVNGDVESWQNLWPRVAQRFGMGVKPDQFRDDAPLATSAPMAPKPPLSVVARDVGLVGVADQPSKLEARVDLVKWSQQQDVKAAWRRLSETEGLQEDAFEKATWWFLKLVLGRNFSVVQSMRKARAMGWTGYLDTWESLSEVFAELEAEKILPKTHNGQMKPYTNLLAR</sequence>
<dbReference type="PANTHER" id="PTHR32487">
    <property type="entry name" value="3-OXO-DELTA(4,5)-STEROID 5-BETA-REDUCTASE"/>
    <property type="match status" value="1"/>
</dbReference>
<protein>
    <submittedName>
        <fullName evidence="3">Nad dependent epimerase dehydratase family protein</fullName>
    </submittedName>
</protein>
<evidence type="ECO:0000259" key="2">
    <source>
        <dbReference type="Pfam" id="PF22917"/>
    </source>
</evidence>
<dbReference type="Pfam" id="PF22917">
    <property type="entry name" value="PRISE"/>
    <property type="match status" value="1"/>
</dbReference>
<dbReference type="Gene3D" id="3.40.50.720">
    <property type="entry name" value="NAD(P)-binding Rossmann-like Domain"/>
    <property type="match status" value="1"/>
</dbReference>
<feature type="domain" description="Thioester reductase (TE)" evidence="1">
    <location>
        <begin position="6"/>
        <end position="44"/>
    </location>
</feature>
<evidence type="ECO:0000313" key="3">
    <source>
        <dbReference type="EMBL" id="KAK4233580.1"/>
    </source>
</evidence>
<dbReference type="InterPro" id="IPR055222">
    <property type="entry name" value="PRISE-like_Rossmann-fold"/>
</dbReference>
<dbReference type="Proteomes" id="UP001303760">
    <property type="component" value="Unassembled WGS sequence"/>
</dbReference>
<comment type="caution">
    <text evidence="3">The sequence shown here is derived from an EMBL/GenBank/DDBJ whole genome shotgun (WGS) entry which is preliminary data.</text>
</comment>
<dbReference type="InterPro" id="IPR036291">
    <property type="entry name" value="NAD(P)-bd_dom_sf"/>
</dbReference>
<gene>
    <name evidence="3" type="ORF">C8A03DRAFT_47910</name>
</gene>
<proteinExistence type="predicted"/>
<evidence type="ECO:0000259" key="1">
    <source>
        <dbReference type="Pfam" id="PF07993"/>
    </source>
</evidence>
<keyword evidence="4" id="KW-1185">Reference proteome</keyword>
<dbReference type="AlphaFoldDB" id="A0AAN7C1N7"/>
<dbReference type="InterPro" id="IPR013120">
    <property type="entry name" value="FAR_NAD-bd"/>
</dbReference>
<organism evidence="3 4">
    <name type="scientific">Achaetomium macrosporum</name>
    <dbReference type="NCBI Taxonomy" id="79813"/>
    <lineage>
        <taxon>Eukaryota</taxon>
        <taxon>Fungi</taxon>
        <taxon>Dikarya</taxon>
        <taxon>Ascomycota</taxon>
        <taxon>Pezizomycotina</taxon>
        <taxon>Sordariomycetes</taxon>
        <taxon>Sordariomycetidae</taxon>
        <taxon>Sordariales</taxon>
        <taxon>Chaetomiaceae</taxon>
        <taxon>Achaetomium</taxon>
    </lineage>
</organism>
<reference evidence="3" key="2">
    <citation type="submission" date="2023-05" db="EMBL/GenBank/DDBJ databases">
        <authorList>
            <consortium name="Lawrence Berkeley National Laboratory"/>
            <person name="Steindorff A."/>
            <person name="Hensen N."/>
            <person name="Bonometti L."/>
            <person name="Westerberg I."/>
            <person name="Brannstrom I.O."/>
            <person name="Guillou S."/>
            <person name="Cros-Aarteil S."/>
            <person name="Calhoun S."/>
            <person name="Haridas S."/>
            <person name="Kuo A."/>
            <person name="Mondo S."/>
            <person name="Pangilinan J."/>
            <person name="Riley R."/>
            <person name="Labutti K."/>
            <person name="Andreopoulos B."/>
            <person name="Lipzen A."/>
            <person name="Chen C."/>
            <person name="Yanf M."/>
            <person name="Daum C."/>
            <person name="Ng V."/>
            <person name="Clum A."/>
            <person name="Ohm R."/>
            <person name="Martin F."/>
            <person name="Silar P."/>
            <person name="Natvig D."/>
            <person name="Lalanne C."/>
            <person name="Gautier V."/>
            <person name="Ament-Velasquez S.L."/>
            <person name="Kruys A."/>
            <person name="Hutchinson M.I."/>
            <person name="Powell A.J."/>
            <person name="Barry K."/>
            <person name="Miller A.N."/>
            <person name="Grigoriev I.V."/>
            <person name="Debuchy R."/>
            <person name="Gladieux P."/>
            <person name="Thoren M.H."/>
            <person name="Johannesson H."/>
        </authorList>
    </citation>
    <scope>NUCLEOTIDE SEQUENCE</scope>
    <source>
        <strain evidence="3">CBS 532.94</strain>
    </source>
</reference>
<dbReference type="CDD" id="cd08948">
    <property type="entry name" value="5beta-POR_like_SDR_a"/>
    <property type="match status" value="1"/>
</dbReference>
<feature type="domain" description="PRISE-like Rossmann-fold" evidence="2">
    <location>
        <begin position="72"/>
        <end position="274"/>
    </location>
</feature>
<reference evidence="3" key="1">
    <citation type="journal article" date="2023" name="Mol. Phylogenet. Evol.">
        <title>Genome-scale phylogeny and comparative genomics of the fungal order Sordariales.</title>
        <authorList>
            <person name="Hensen N."/>
            <person name="Bonometti L."/>
            <person name="Westerberg I."/>
            <person name="Brannstrom I.O."/>
            <person name="Guillou S."/>
            <person name="Cros-Aarteil S."/>
            <person name="Calhoun S."/>
            <person name="Haridas S."/>
            <person name="Kuo A."/>
            <person name="Mondo S."/>
            <person name="Pangilinan J."/>
            <person name="Riley R."/>
            <person name="LaButti K."/>
            <person name="Andreopoulos B."/>
            <person name="Lipzen A."/>
            <person name="Chen C."/>
            <person name="Yan M."/>
            <person name="Daum C."/>
            <person name="Ng V."/>
            <person name="Clum A."/>
            <person name="Steindorff A."/>
            <person name="Ohm R.A."/>
            <person name="Martin F."/>
            <person name="Silar P."/>
            <person name="Natvig D.O."/>
            <person name="Lalanne C."/>
            <person name="Gautier V."/>
            <person name="Ament-Velasquez S.L."/>
            <person name="Kruys A."/>
            <person name="Hutchinson M.I."/>
            <person name="Powell A.J."/>
            <person name="Barry K."/>
            <person name="Miller A.N."/>
            <person name="Grigoriev I.V."/>
            <person name="Debuchy R."/>
            <person name="Gladieux P."/>
            <person name="Hiltunen Thoren M."/>
            <person name="Johannesson H."/>
        </authorList>
    </citation>
    <scope>NUCLEOTIDE SEQUENCE</scope>
    <source>
        <strain evidence="3">CBS 532.94</strain>
    </source>
</reference>